<dbReference type="Proteomes" id="UP001501637">
    <property type="component" value="Unassembled WGS sequence"/>
</dbReference>
<proteinExistence type="predicted"/>
<evidence type="ECO:0000313" key="2">
    <source>
        <dbReference type="EMBL" id="GAA3115051.1"/>
    </source>
</evidence>
<gene>
    <name evidence="2" type="ORF">GCM10010449_41450</name>
</gene>
<dbReference type="Gene3D" id="3.40.50.300">
    <property type="entry name" value="P-loop containing nucleotide triphosphate hydrolases"/>
    <property type="match status" value="1"/>
</dbReference>
<name>A0ABP6MI66_9ACTN</name>
<reference evidence="3" key="1">
    <citation type="journal article" date="2019" name="Int. J. Syst. Evol. Microbiol.">
        <title>The Global Catalogue of Microorganisms (GCM) 10K type strain sequencing project: providing services to taxonomists for standard genome sequencing and annotation.</title>
        <authorList>
            <consortium name="The Broad Institute Genomics Platform"/>
            <consortium name="The Broad Institute Genome Sequencing Center for Infectious Disease"/>
            <person name="Wu L."/>
            <person name="Ma J."/>
        </authorList>
    </citation>
    <scope>NUCLEOTIDE SEQUENCE [LARGE SCALE GENOMIC DNA]</scope>
    <source>
        <strain evidence="3">JCM 9092</strain>
    </source>
</reference>
<feature type="region of interest" description="Disordered" evidence="1">
    <location>
        <begin position="1"/>
        <end position="25"/>
    </location>
</feature>
<dbReference type="EMBL" id="BAAAUG010000073">
    <property type="protein sequence ID" value="GAA3115051.1"/>
    <property type="molecule type" value="Genomic_DNA"/>
</dbReference>
<dbReference type="SUPFAM" id="SSF52540">
    <property type="entry name" value="P-loop containing nucleoside triphosphate hydrolases"/>
    <property type="match status" value="1"/>
</dbReference>
<accession>A0ABP6MI66</accession>
<comment type="caution">
    <text evidence="2">The sequence shown here is derived from an EMBL/GenBank/DDBJ whole genome shotgun (WGS) entry which is preliminary data.</text>
</comment>
<sequence length="249" mass="28144">MTVGLRTLPVDRSDRTTNHIGPGSDIIVTPHAHTPPSAGHPPFCVVLGPDQAGKSTALDHLGRSAPQWRLLSVDDARLAPEHTLIGRLRRNVVKDVAPHPDDWSPEFFASLVQTAVVHLRDQLLRDEGSGRPVVVDSYYYKLLAKCRLAGAPDSPLFAWWRTFPRPRRVVYLDVPPETAWRRSRMGLDLNLLEHYGPRPEWDGFRRYQTDLAKTMRDEIHSLPVTVIEEHDRPEDTAAAIREVLTHEFG</sequence>
<evidence type="ECO:0000256" key="1">
    <source>
        <dbReference type="SAM" id="MobiDB-lite"/>
    </source>
</evidence>
<dbReference type="InterPro" id="IPR027417">
    <property type="entry name" value="P-loop_NTPase"/>
</dbReference>
<protein>
    <recommendedName>
        <fullName evidence="4">Thymidylate kinase</fullName>
    </recommendedName>
</protein>
<organism evidence="2 3">
    <name type="scientific">Streptomyces rectiviolaceus</name>
    <dbReference type="NCBI Taxonomy" id="332591"/>
    <lineage>
        <taxon>Bacteria</taxon>
        <taxon>Bacillati</taxon>
        <taxon>Actinomycetota</taxon>
        <taxon>Actinomycetes</taxon>
        <taxon>Kitasatosporales</taxon>
        <taxon>Streptomycetaceae</taxon>
        <taxon>Streptomyces</taxon>
    </lineage>
</organism>
<evidence type="ECO:0000313" key="3">
    <source>
        <dbReference type="Proteomes" id="UP001501637"/>
    </source>
</evidence>
<keyword evidence="3" id="KW-1185">Reference proteome</keyword>
<evidence type="ECO:0008006" key="4">
    <source>
        <dbReference type="Google" id="ProtNLM"/>
    </source>
</evidence>